<name>A0A1N7KHF4_9GAMM</name>
<dbReference type="PANTHER" id="PTHR30231:SF37">
    <property type="entry name" value="EXODEOXYRIBONUCLEASE 10"/>
    <property type="match status" value="1"/>
</dbReference>
<evidence type="ECO:0000256" key="2">
    <source>
        <dbReference type="ARBA" id="ARBA00022722"/>
    </source>
</evidence>
<evidence type="ECO:0000313" key="8">
    <source>
        <dbReference type="EMBL" id="SIS60924.1"/>
    </source>
</evidence>
<keyword evidence="9" id="KW-1185">Reference proteome</keyword>
<accession>A0A1N7KHF4</accession>
<evidence type="ECO:0000256" key="6">
    <source>
        <dbReference type="ARBA" id="ARBA00049244"/>
    </source>
</evidence>
<comment type="function">
    <text evidence="4">DNA polymerase III is a complex, multichain enzyme responsible for most of the replicative synthesis in bacteria. The epsilon subunit contain the editing function and is a proofreading 3'-5' exonuclease.</text>
</comment>
<dbReference type="SUPFAM" id="SSF53098">
    <property type="entry name" value="Ribonuclease H-like"/>
    <property type="match status" value="1"/>
</dbReference>
<dbReference type="GO" id="GO:0005829">
    <property type="term" value="C:cytosol"/>
    <property type="evidence" value="ECO:0007669"/>
    <property type="project" value="TreeGrafter"/>
</dbReference>
<keyword evidence="2" id="KW-0540">Nuclease</keyword>
<evidence type="ECO:0000256" key="3">
    <source>
        <dbReference type="ARBA" id="ARBA00022839"/>
    </source>
</evidence>
<evidence type="ECO:0000313" key="9">
    <source>
        <dbReference type="Proteomes" id="UP000185999"/>
    </source>
</evidence>
<dbReference type="PANTHER" id="PTHR30231">
    <property type="entry name" value="DNA POLYMERASE III SUBUNIT EPSILON"/>
    <property type="match status" value="1"/>
</dbReference>
<evidence type="ECO:0000259" key="7">
    <source>
        <dbReference type="SMART" id="SM00479"/>
    </source>
</evidence>
<proteinExistence type="predicted"/>
<dbReference type="Pfam" id="PF00929">
    <property type="entry name" value="RNase_T"/>
    <property type="match status" value="1"/>
</dbReference>
<dbReference type="InterPro" id="IPR036397">
    <property type="entry name" value="RNaseH_sf"/>
</dbReference>
<protein>
    <recommendedName>
        <fullName evidence="1">DNA-directed DNA polymerase</fullName>
        <ecNumber evidence="1">2.7.7.7</ecNumber>
    </recommendedName>
</protein>
<dbReference type="STRING" id="619304.SAMN05421760_102441"/>
<dbReference type="InterPro" id="IPR006054">
    <property type="entry name" value="DnaQ"/>
</dbReference>
<comment type="subunit">
    <text evidence="5">DNA polymerase III contains a core (composed of alpha, epsilon and theta chains) that associates with a tau subunit. This core dimerizes to form the POLIII' complex. PolIII' associates with the gamma complex (composed of gamma, delta, delta', psi and chi chains) and with the beta chain to form the complete DNA polymerase III complex.</text>
</comment>
<dbReference type="GO" id="GO:0045004">
    <property type="term" value="P:DNA replication proofreading"/>
    <property type="evidence" value="ECO:0007669"/>
    <property type="project" value="TreeGrafter"/>
</dbReference>
<dbReference type="InterPro" id="IPR012337">
    <property type="entry name" value="RNaseH-like_sf"/>
</dbReference>
<dbReference type="GO" id="GO:0003887">
    <property type="term" value="F:DNA-directed DNA polymerase activity"/>
    <property type="evidence" value="ECO:0007669"/>
    <property type="project" value="UniProtKB-EC"/>
</dbReference>
<dbReference type="FunFam" id="3.30.420.10:FF:000045">
    <property type="entry name" value="3'-5' exonuclease DinG"/>
    <property type="match status" value="1"/>
</dbReference>
<dbReference type="InterPro" id="IPR013520">
    <property type="entry name" value="Ribonucl_H"/>
</dbReference>
<keyword evidence="3" id="KW-0378">Hydrolase</keyword>
<comment type="catalytic activity">
    <reaction evidence="6">
        <text>DNA(n) + a 2'-deoxyribonucleoside 5'-triphosphate = DNA(n+1) + diphosphate</text>
        <dbReference type="Rhea" id="RHEA:22508"/>
        <dbReference type="Rhea" id="RHEA-COMP:17339"/>
        <dbReference type="Rhea" id="RHEA-COMP:17340"/>
        <dbReference type="ChEBI" id="CHEBI:33019"/>
        <dbReference type="ChEBI" id="CHEBI:61560"/>
        <dbReference type="ChEBI" id="CHEBI:173112"/>
        <dbReference type="EC" id="2.7.7.7"/>
    </reaction>
</comment>
<dbReference type="GO" id="GO:0003677">
    <property type="term" value="F:DNA binding"/>
    <property type="evidence" value="ECO:0007669"/>
    <property type="project" value="InterPro"/>
</dbReference>
<evidence type="ECO:0000256" key="5">
    <source>
        <dbReference type="ARBA" id="ARBA00026073"/>
    </source>
</evidence>
<dbReference type="CDD" id="cd06127">
    <property type="entry name" value="DEDDh"/>
    <property type="match status" value="1"/>
</dbReference>
<dbReference type="AlphaFoldDB" id="A0A1N7KHF4"/>
<evidence type="ECO:0000256" key="4">
    <source>
        <dbReference type="ARBA" id="ARBA00025483"/>
    </source>
</evidence>
<dbReference type="EC" id="2.7.7.7" evidence="1"/>
<feature type="domain" description="Exonuclease" evidence="7">
    <location>
        <begin position="6"/>
        <end position="173"/>
    </location>
</feature>
<dbReference type="NCBIfam" id="TIGR00573">
    <property type="entry name" value="dnaq"/>
    <property type="match status" value="1"/>
</dbReference>
<sequence>MPNADTVVVLDFETTGLSPTMGDRAIEIGAVRIENGEITGRFQELMNPGQRISGFIEDYTGITNSMLKHAPSCEEVMSQFADFISGYNLVAHNASFDKRFLDAELSNISRTYSGQFACSMLVARRIYPHAPDHKLGTLVRYANIPSDGAFHRALYDSEMAAKLWQAMLRTIEKQTVLPEIPFKLLQKIAKTPKNSVRALLEHS</sequence>
<organism evidence="8 9">
    <name type="scientific">Neptunomonas antarctica</name>
    <dbReference type="NCBI Taxonomy" id="619304"/>
    <lineage>
        <taxon>Bacteria</taxon>
        <taxon>Pseudomonadati</taxon>
        <taxon>Pseudomonadota</taxon>
        <taxon>Gammaproteobacteria</taxon>
        <taxon>Oceanospirillales</taxon>
        <taxon>Oceanospirillaceae</taxon>
        <taxon>Neptunomonas</taxon>
    </lineage>
</organism>
<dbReference type="Proteomes" id="UP000185999">
    <property type="component" value="Unassembled WGS sequence"/>
</dbReference>
<dbReference type="GO" id="GO:0008408">
    <property type="term" value="F:3'-5' exonuclease activity"/>
    <property type="evidence" value="ECO:0007669"/>
    <property type="project" value="TreeGrafter"/>
</dbReference>
<gene>
    <name evidence="8" type="ORF">SAMN05421760_102441</name>
</gene>
<dbReference type="RefSeq" id="WP_054343366.1">
    <property type="nucleotide sequence ID" value="NZ_FTOE01000002.1"/>
</dbReference>
<evidence type="ECO:0000256" key="1">
    <source>
        <dbReference type="ARBA" id="ARBA00012417"/>
    </source>
</evidence>
<dbReference type="OrthoDB" id="9803913at2"/>
<dbReference type="Gene3D" id="3.30.420.10">
    <property type="entry name" value="Ribonuclease H-like superfamily/Ribonuclease H"/>
    <property type="match status" value="1"/>
</dbReference>
<keyword evidence="3" id="KW-0269">Exonuclease</keyword>
<reference evidence="9" key="1">
    <citation type="submission" date="2017-01" db="EMBL/GenBank/DDBJ databases">
        <authorList>
            <person name="Varghese N."/>
            <person name="Submissions S."/>
        </authorList>
    </citation>
    <scope>NUCLEOTIDE SEQUENCE [LARGE SCALE GENOMIC DNA]</scope>
    <source>
        <strain evidence="9">DSM 22306</strain>
    </source>
</reference>
<dbReference type="EMBL" id="FTOE01000002">
    <property type="protein sequence ID" value="SIS60924.1"/>
    <property type="molecule type" value="Genomic_DNA"/>
</dbReference>
<dbReference type="SMART" id="SM00479">
    <property type="entry name" value="EXOIII"/>
    <property type="match status" value="1"/>
</dbReference>